<dbReference type="KEGG" id="cbr:CBG_07827"/>
<dbReference type="AlphaFoldDB" id="A8X584"/>
<sequence length="294" mass="34300">MSSPKRLNWSGPPLCECSFDTWFPKPNIPSGPSDYKRYLKACEYISMRPIYQDPKIVNLAERLFDPNNVEWPQRVFRVADKNGSRLYEAYCQKRKEIGYSKLIGKQKNATADSALKLEWKQRALALKEEQDDQINRGYLVVLRHPTADSNNEGVTILRPSSLGLLSRIPEGNITNYLQYRRAADYCRQRSIYQDQKIDLFSKNKPRLFDTSSVEYPQRVITATDRTGYTLFLAYREKVGRKDISKYRYVNEWRDAEKGSELRKEWKARADELVKEQRGQVARGMIVTKKKMGTC</sequence>
<reference evidence="1 2" key="2">
    <citation type="journal article" date="2011" name="PLoS Genet.">
        <title>Caenorhabditis briggsae recombinant inbred line genotypes reveal inter-strain incompatibility and the evolution of recombination.</title>
        <authorList>
            <person name="Ross J.A."/>
            <person name="Koboldt D.C."/>
            <person name="Staisch J.E."/>
            <person name="Chamberlin H.M."/>
            <person name="Gupta B.P."/>
            <person name="Miller R.D."/>
            <person name="Baird S.E."/>
            <person name="Haag E.S."/>
        </authorList>
    </citation>
    <scope>NUCLEOTIDE SEQUENCE [LARGE SCALE GENOMIC DNA]</scope>
    <source>
        <strain evidence="1 2">AF16</strain>
    </source>
</reference>
<dbReference type="WormBase" id="CBG07827">
    <property type="protein sequence ID" value="CBP16148"/>
    <property type="gene ID" value="WBGene00029750"/>
</dbReference>
<protein>
    <submittedName>
        <fullName evidence="1">Protein CBG07827</fullName>
    </submittedName>
</protein>
<dbReference type="CTD" id="8573867"/>
<dbReference type="InParanoid" id="A8X584"/>
<dbReference type="HOGENOM" id="CLU_947412_0_0_1"/>
<proteinExistence type="predicted"/>
<organism evidence="1 2">
    <name type="scientific">Caenorhabditis briggsae</name>
    <dbReference type="NCBI Taxonomy" id="6238"/>
    <lineage>
        <taxon>Eukaryota</taxon>
        <taxon>Metazoa</taxon>
        <taxon>Ecdysozoa</taxon>
        <taxon>Nematoda</taxon>
        <taxon>Chromadorea</taxon>
        <taxon>Rhabditida</taxon>
        <taxon>Rhabditina</taxon>
        <taxon>Rhabditomorpha</taxon>
        <taxon>Rhabditoidea</taxon>
        <taxon>Rhabditidae</taxon>
        <taxon>Peloderinae</taxon>
        <taxon>Caenorhabditis</taxon>
    </lineage>
</organism>
<evidence type="ECO:0000313" key="3">
    <source>
        <dbReference type="WormBase" id="CBG07827"/>
    </source>
</evidence>
<dbReference type="Proteomes" id="UP000008549">
    <property type="component" value="Unassembled WGS sequence"/>
</dbReference>
<evidence type="ECO:0000313" key="2">
    <source>
        <dbReference type="Proteomes" id="UP000008549"/>
    </source>
</evidence>
<dbReference type="RefSeq" id="XP_002631867.1">
    <property type="nucleotide sequence ID" value="XM_002631821.1"/>
</dbReference>
<dbReference type="GeneID" id="8573867"/>
<dbReference type="EMBL" id="HE600965">
    <property type="protein sequence ID" value="CAP27783.1"/>
    <property type="molecule type" value="Genomic_DNA"/>
</dbReference>
<gene>
    <name evidence="1 3" type="ORF">CBG07827</name>
    <name evidence="1" type="ORF">CBG_07827</name>
</gene>
<evidence type="ECO:0000313" key="1">
    <source>
        <dbReference type="EMBL" id="CAP27783.1"/>
    </source>
</evidence>
<accession>A8X584</accession>
<keyword evidence="2" id="KW-1185">Reference proteome</keyword>
<name>A8X584_CAEBR</name>
<reference evidence="1 2" key="1">
    <citation type="journal article" date="2003" name="PLoS Biol.">
        <title>The genome sequence of Caenorhabditis briggsae: a platform for comparative genomics.</title>
        <authorList>
            <person name="Stein L.D."/>
            <person name="Bao Z."/>
            <person name="Blasiar D."/>
            <person name="Blumenthal T."/>
            <person name="Brent M.R."/>
            <person name="Chen N."/>
            <person name="Chinwalla A."/>
            <person name="Clarke L."/>
            <person name="Clee C."/>
            <person name="Coghlan A."/>
            <person name="Coulson A."/>
            <person name="D'Eustachio P."/>
            <person name="Fitch D.H."/>
            <person name="Fulton L.A."/>
            <person name="Fulton R.E."/>
            <person name="Griffiths-Jones S."/>
            <person name="Harris T.W."/>
            <person name="Hillier L.W."/>
            <person name="Kamath R."/>
            <person name="Kuwabara P.E."/>
            <person name="Mardis E.R."/>
            <person name="Marra M.A."/>
            <person name="Miner T.L."/>
            <person name="Minx P."/>
            <person name="Mullikin J.C."/>
            <person name="Plumb R.W."/>
            <person name="Rogers J."/>
            <person name="Schein J.E."/>
            <person name="Sohrmann M."/>
            <person name="Spieth J."/>
            <person name="Stajich J.E."/>
            <person name="Wei C."/>
            <person name="Willey D."/>
            <person name="Wilson R.K."/>
            <person name="Durbin R."/>
            <person name="Waterston R.H."/>
        </authorList>
    </citation>
    <scope>NUCLEOTIDE SEQUENCE [LARGE SCALE GENOMIC DNA]</scope>
    <source>
        <strain evidence="1 2">AF16</strain>
    </source>
</reference>